<dbReference type="InterPro" id="IPR001775">
    <property type="entry name" value="GspD/PilQ"/>
</dbReference>
<dbReference type="AlphaFoldDB" id="A0A0C1ECC7"/>
<keyword evidence="6" id="KW-0813">Transport</keyword>
<dbReference type="EMBL" id="JSAM01000005">
    <property type="protein sequence ID" value="KIA78762.1"/>
    <property type="molecule type" value="Genomic_DNA"/>
</dbReference>
<feature type="domain" description="NolW-like" evidence="9">
    <location>
        <begin position="285"/>
        <end position="344"/>
    </location>
</feature>
<dbReference type="InterPro" id="IPR005644">
    <property type="entry name" value="NolW-like"/>
</dbReference>
<dbReference type="Pfam" id="PF00263">
    <property type="entry name" value="Secretin"/>
    <property type="match status" value="1"/>
</dbReference>
<evidence type="ECO:0000256" key="3">
    <source>
        <dbReference type="ARBA" id="ARBA00022729"/>
    </source>
</evidence>
<dbReference type="Gene3D" id="3.30.1370.120">
    <property type="match status" value="2"/>
</dbReference>
<keyword evidence="2 7" id="KW-0812">Transmembrane</keyword>
<protein>
    <submittedName>
        <fullName evidence="11">Type III secretion outer membrane ring component</fullName>
    </submittedName>
</protein>
<dbReference type="PANTHER" id="PTHR30332:SF24">
    <property type="entry name" value="SECRETIN GSPD-RELATED"/>
    <property type="match status" value="1"/>
</dbReference>
<dbReference type="GO" id="GO:0015627">
    <property type="term" value="C:type II protein secretion system complex"/>
    <property type="evidence" value="ECO:0007669"/>
    <property type="project" value="TreeGrafter"/>
</dbReference>
<dbReference type="InterPro" id="IPR050810">
    <property type="entry name" value="Bact_Secretion_Sys_Channel"/>
</dbReference>
<dbReference type="InterPro" id="IPR004846">
    <property type="entry name" value="T2SS/T3SS_dom"/>
</dbReference>
<dbReference type="GO" id="GO:0009279">
    <property type="term" value="C:cell outer membrane"/>
    <property type="evidence" value="ECO:0007669"/>
    <property type="project" value="UniProtKB-SubCell"/>
</dbReference>
<reference evidence="11 12" key="1">
    <citation type="journal article" date="2014" name="Mol. Biol. Evol.">
        <title>Massive expansion of Ubiquitination-related gene families within the Chlamydiae.</title>
        <authorList>
            <person name="Domman D."/>
            <person name="Collingro A."/>
            <person name="Lagkouvardos I."/>
            <person name="Gehre L."/>
            <person name="Weinmaier T."/>
            <person name="Rattei T."/>
            <person name="Subtil A."/>
            <person name="Horn M."/>
        </authorList>
    </citation>
    <scope>NUCLEOTIDE SEQUENCE [LARGE SCALE GENOMIC DNA]</scope>
    <source>
        <strain evidence="11 12">OEW1</strain>
    </source>
</reference>
<keyword evidence="3" id="KW-0732">Signal</keyword>
<keyword evidence="7" id="KW-1133">Transmembrane helix</keyword>
<evidence type="ECO:0000256" key="1">
    <source>
        <dbReference type="ARBA" id="ARBA00004370"/>
    </source>
</evidence>
<keyword evidence="4 7" id="KW-0472">Membrane</keyword>
<accession>A0A0C1ECC7</accession>
<evidence type="ECO:0000259" key="8">
    <source>
        <dbReference type="Pfam" id="PF00263"/>
    </source>
</evidence>
<evidence type="ECO:0000313" key="12">
    <source>
        <dbReference type="Proteomes" id="UP000031307"/>
    </source>
</evidence>
<dbReference type="PATRIC" id="fig|83552.4.peg.33"/>
<feature type="domain" description="Type II/III secretion system secretin-like" evidence="8">
    <location>
        <begin position="734"/>
        <end position="902"/>
    </location>
</feature>
<evidence type="ECO:0000256" key="4">
    <source>
        <dbReference type="ARBA" id="ARBA00023136"/>
    </source>
</evidence>
<dbReference type="Pfam" id="PF21305">
    <property type="entry name" value="type_II_gspD_N0"/>
    <property type="match status" value="1"/>
</dbReference>
<dbReference type="Pfam" id="PF03958">
    <property type="entry name" value="Secretin_N"/>
    <property type="match status" value="2"/>
</dbReference>
<comment type="subcellular location">
    <subcellularLocation>
        <location evidence="6">Cell outer membrane</location>
    </subcellularLocation>
    <subcellularLocation>
        <location evidence="1">Membrane</location>
    </subcellularLocation>
</comment>
<gene>
    <name evidence="11" type="primary">sctC-A</name>
    <name evidence="11" type="ORF">DB43_DK00170</name>
</gene>
<comment type="similarity">
    <text evidence="5">Belongs to the bacterial secretin family.</text>
</comment>
<name>A0A0C1ECC7_9BACT</name>
<dbReference type="PRINTS" id="PR00811">
    <property type="entry name" value="BCTERIALGSPD"/>
</dbReference>
<evidence type="ECO:0000313" key="11">
    <source>
        <dbReference type="EMBL" id="KIA78762.1"/>
    </source>
</evidence>
<evidence type="ECO:0000259" key="10">
    <source>
        <dbReference type="Pfam" id="PF21305"/>
    </source>
</evidence>
<organism evidence="11 12">
    <name type="scientific">Parachlamydia acanthamoebae</name>
    <dbReference type="NCBI Taxonomy" id="83552"/>
    <lineage>
        <taxon>Bacteria</taxon>
        <taxon>Pseudomonadati</taxon>
        <taxon>Chlamydiota</taxon>
        <taxon>Chlamydiia</taxon>
        <taxon>Parachlamydiales</taxon>
        <taxon>Parachlamydiaceae</taxon>
        <taxon>Parachlamydia</taxon>
    </lineage>
</organism>
<evidence type="ECO:0000256" key="5">
    <source>
        <dbReference type="RuleBase" id="RU004003"/>
    </source>
</evidence>
<dbReference type="PANTHER" id="PTHR30332">
    <property type="entry name" value="PROBABLE GENERAL SECRETION PATHWAY PROTEIN D"/>
    <property type="match status" value="1"/>
</dbReference>
<proteinExistence type="inferred from homology"/>
<sequence>MSRFSVENNWIVWNNYLFTKDGRPYFRQQIQQDNARIMKNKLRQVIFNSAFILAILSLGQNFLDGREADLQRNRQSMKKERVVKVKSNLAARELEDLEEMGWEIEPEQFLPVAQQKDPQIALEASISSHEETPLVRVPSQEDLSEHVIVELEPPATEIGEDLAYVDPESEEELIAQAEPPQPPSRLISINFNNVHVVEYIRFVSRISGKNFIFDEADLDFNITVIAEELTTIDNVLAALFQELRVHELNILEEGNNILIHKNPNVSSISIVGAGDVIPGNFELVTQVFYLNSIDPAKAAAVVRPLTSAKAIVEILENSNNLIITDLVSNVRLIAKLLKSLDAPAGGVVLGQYVIKNSSLDTLMDLIQQIMLPIAQDLPITFVPQPTANSIFIVASPYLVEKSISMLQRLDQNQGTTRIYEMKDLNVRGRATSTAEGAAVPGIAAENQAMGRWDLDAQGNWVFKPNVPAGTEAAPKGTWYKDKNGNWFFVPEGTTPPASATQESLDRVPKGRWEKDPNGNWVFRLGTGESISAEPILRNVVQTPNLPLGDIERTKFFIHKLQYRKGADIQQALSLIGASLNRLGQSNDDLVATINTVQWLESSNSLIFTGTVESIRKLEELIAELDTPLRQVFIEMLILDISLDDSLQYGVNWGTRFGGGNVAGSQAFLSDASTLPAALDTTGIVNNRGITTGQTLLPNASGLARLPGYNLGVLGQNVSLGNLTFDSIGALVKAIHDKTNTNIIMNPKILTEDNVTAEIFVGFNTPFQTQSISNIGGTPIANNFEFRNVGTTFKVTPFLGNNDIVTLEIREEVSSVASTTTSDVLNTALPGPTTRLSRTTTRVHVPDKYFLVLSGMMQDEDTRRRVNVPCLGGLPIIGAAFSDKTVSDAKRNIMIFIRPEIIDTEEEVQNVTKHQQDVFRYKNESKRSWKYEVDEALDFFNIKSTEKYEACEACETFDGDCR</sequence>
<evidence type="ECO:0000259" key="9">
    <source>
        <dbReference type="Pfam" id="PF03958"/>
    </source>
</evidence>
<dbReference type="InterPro" id="IPR038591">
    <property type="entry name" value="NolW-like_sf"/>
</dbReference>
<comment type="caution">
    <text evidence="11">The sequence shown here is derived from an EMBL/GenBank/DDBJ whole genome shotgun (WGS) entry which is preliminary data.</text>
</comment>
<evidence type="ECO:0000256" key="7">
    <source>
        <dbReference type="SAM" id="Phobius"/>
    </source>
</evidence>
<dbReference type="Proteomes" id="UP000031307">
    <property type="component" value="Unassembled WGS sequence"/>
</dbReference>
<dbReference type="GO" id="GO:0009306">
    <property type="term" value="P:protein secretion"/>
    <property type="evidence" value="ECO:0007669"/>
    <property type="project" value="InterPro"/>
</dbReference>
<feature type="domain" description="GspD-like N0" evidence="10">
    <location>
        <begin position="189"/>
        <end position="257"/>
    </location>
</feature>
<feature type="domain" description="NolW-like" evidence="9">
    <location>
        <begin position="557"/>
        <end position="630"/>
    </location>
</feature>
<feature type="transmembrane region" description="Helical" evidence="7">
    <location>
        <begin position="45"/>
        <end position="63"/>
    </location>
</feature>
<dbReference type="InterPro" id="IPR049371">
    <property type="entry name" value="GspD-like_N0"/>
</dbReference>
<evidence type="ECO:0000256" key="2">
    <source>
        <dbReference type="ARBA" id="ARBA00022692"/>
    </source>
</evidence>
<evidence type="ECO:0000256" key="6">
    <source>
        <dbReference type="RuleBase" id="RU004004"/>
    </source>
</evidence>